<evidence type="ECO:0000256" key="3">
    <source>
        <dbReference type="ARBA" id="ARBA00022692"/>
    </source>
</evidence>
<feature type="transmembrane region" description="Helical" evidence="7">
    <location>
        <begin position="108"/>
        <end position="130"/>
    </location>
</feature>
<feature type="transmembrane region" description="Helical" evidence="7">
    <location>
        <begin position="83"/>
        <end position="102"/>
    </location>
</feature>
<reference evidence="9 10" key="1">
    <citation type="submission" date="2018-04" db="EMBL/GenBank/DDBJ databases">
        <title>Genomic Encyclopedia of Type Strains, Phase III (KMG-III): the genomes of soil and plant-associated and newly described type strains.</title>
        <authorList>
            <person name="Whitman W."/>
        </authorList>
    </citation>
    <scope>NUCLEOTIDE SEQUENCE [LARGE SCALE GENOMIC DNA]</scope>
    <source>
        <strain evidence="9 10">MA101b</strain>
    </source>
</reference>
<dbReference type="InterPro" id="IPR005829">
    <property type="entry name" value="Sugar_transporter_CS"/>
</dbReference>
<feature type="transmembrane region" description="Helical" evidence="7">
    <location>
        <begin position="175"/>
        <end position="194"/>
    </location>
</feature>
<feature type="domain" description="Major facilitator superfamily (MFS) profile" evidence="8">
    <location>
        <begin position="17"/>
        <end position="427"/>
    </location>
</feature>
<evidence type="ECO:0000256" key="5">
    <source>
        <dbReference type="ARBA" id="ARBA00023136"/>
    </source>
</evidence>
<dbReference type="PANTHER" id="PTHR48022:SF2">
    <property type="entry name" value="PLASTIDIC GLUCOSE TRANSPORTER 4"/>
    <property type="match status" value="1"/>
</dbReference>
<dbReference type="EMBL" id="QAOG01000001">
    <property type="protein sequence ID" value="PTQ61831.1"/>
    <property type="molecule type" value="Genomic_DNA"/>
</dbReference>
<protein>
    <submittedName>
        <fullName evidence="9">Sugar porter (SP) family MFS transporter</fullName>
    </submittedName>
</protein>
<dbReference type="PROSITE" id="PS00216">
    <property type="entry name" value="SUGAR_TRANSPORT_1"/>
    <property type="match status" value="1"/>
</dbReference>
<accession>A0A2T5GR82</accession>
<dbReference type="SUPFAM" id="SSF103473">
    <property type="entry name" value="MFS general substrate transporter"/>
    <property type="match status" value="1"/>
</dbReference>
<organism evidence="9 10">
    <name type="scientific">Sphingomonas aurantiaca</name>
    <dbReference type="NCBI Taxonomy" id="185949"/>
    <lineage>
        <taxon>Bacteria</taxon>
        <taxon>Pseudomonadati</taxon>
        <taxon>Pseudomonadota</taxon>
        <taxon>Alphaproteobacteria</taxon>
        <taxon>Sphingomonadales</taxon>
        <taxon>Sphingomonadaceae</taxon>
        <taxon>Sphingomonas</taxon>
    </lineage>
</organism>
<feature type="transmembrane region" description="Helical" evidence="7">
    <location>
        <begin position="52"/>
        <end position="71"/>
    </location>
</feature>
<dbReference type="AlphaFoldDB" id="A0A2T5GR82"/>
<dbReference type="GO" id="GO:0016020">
    <property type="term" value="C:membrane"/>
    <property type="evidence" value="ECO:0007669"/>
    <property type="project" value="UniProtKB-SubCell"/>
</dbReference>
<dbReference type="NCBIfam" id="TIGR00879">
    <property type="entry name" value="SP"/>
    <property type="match status" value="1"/>
</dbReference>
<evidence type="ECO:0000313" key="9">
    <source>
        <dbReference type="EMBL" id="PTQ61831.1"/>
    </source>
</evidence>
<keyword evidence="5 7" id="KW-0472">Membrane</keyword>
<comment type="similarity">
    <text evidence="2 6">Belongs to the major facilitator superfamily. Sugar transporter (TC 2.A.1.1) family.</text>
</comment>
<keyword evidence="4 7" id="KW-1133">Transmembrane helix</keyword>
<sequence length="440" mass="47053">MSAHAETPRASNVLIASVVTAALAGLLFGFDTAVIAGVTGALKAKFALSEAWLGFTVSSALWGTLIGALFVGMPGDRYGSRNVLRMLAFLYVVTALGCALAWNWHSFIGFRFINGIAIGGSSVLAPAYIAELAPPAQRGKMVGGFQFAVILGILLAYVSNAIIGSLGLGDVEWRWKLGIVALPSLVFFALLFRIPNSPRWLLAKRRDAEARGVLAMVGMSADIARRELDAPKGDATLSWTRHRKPITLAFLVAMFNQFSGINAFLYYLNDIFKASGGSLSPDLQAVMIGVANMVFTLLGMLLIDRIGRRTLLLWGSAGMTAALTVGGLALLGVLPSWLLLPSLIVFIMFFAPGSGAVIWVYISEVFPQSVRARGSSIGSSSHWGWNAVIAQAFPIVAAWSAGVPFLVFAAMMAVQFVTVLFYFPETKGVPLEDMDAHLAR</sequence>
<comment type="subcellular location">
    <subcellularLocation>
        <location evidence="1">Membrane</location>
        <topology evidence="1">Multi-pass membrane protein</topology>
    </subcellularLocation>
</comment>
<evidence type="ECO:0000256" key="7">
    <source>
        <dbReference type="SAM" id="Phobius"/>
    </source>
</evidence>
<dbReference type="PROSITE" id="PS00217">
    <property type="entry name" value="SUGAR_TRANSPORT_2"/>
    <property type="match status" value="1"/>
</dbReference>
<dbReference type="Proteomes" id="UP000244189">
    <property type="component" value="Unassembled WGS sequence"/>
</dbReference>
<dbReference type="Gene3D" id="1.20.1250.20">
    <property type="entry name" value="MFS general substrate transporter like domains"/>
    <property type="match status" value="2"/>
</dbReference>
<keyword evidence="10" id="KW-1185">Reference proteome</keyword>
<feature type="transmembrane region" description="Helical" evidence="7">
    <location>
        <begin position="142"/>
        <end position="163"/>
    </location>
</feature>
<dbReference type="InterPro" id="IPR020846">
    <property type="entry name" value="MFS_dom"/>
</dbReference>
<dbReference type="InterPro" id="IPR005828">
    <property type="entry name" value="MFS_sugar_transport-like"/>
</dbReference>
<evidence type="ECO:0000256" key="4">
    <source>
        <dbReference type="ARBA" id="ARBA00022989"/>
    </source>
</evidence>
<name>A0A2T5GR82_9SPHN</name>
<dbReference type="RefSeq" id="WP_107956308.1">
    <property type="nucleotide sequence ID" value="NZ_QAOG01000001.1"/>
</dbReference>
<feature type="transmembrane region" description="Helical" evidence="7">
    <location>
        <begin position="283"/>
        <end position="303"/>
    </location>
</feature>
<dbReference type="Pfam" id="PF00083">
    <property type="entry name" value="Sugar_tr"/>
    <property type="match status" value="1"/>
</dbReference>
<comment type="caution">
    <text evidence="9">The sequence shown here is derived from an EMBL/GenBank/DDBJ whole genome shotgun (WGS) entry which is preliminary data.</text>
</comment>
<dbReference type="PANTHER" id="PTHR48022">
    <property type="entry name" value="PLASTIDIC GLUCOSE TRANSPORTER 4"/>
    <property type="match status" value="1"/>
</dbReference>
<feature type="transmembrane region" description="Helical" evidence="7">
    <location>
        <begin position="405"/>
        <end position="423"/>
    </location>
</feature>
<keyword evidence="6" id="KW-0813">Transport</keyword>
<feature type="transmembrane region" description="Helical" evidence="7">
    <location>
        <begin position="246"/>
        <end position="268"/>
    </location>
</feature>
<evidence type="ECO:0000256" key="6">
    <source>
        <dbReference type="RuleBase" id="RU003346"/>
    </source>
</evidence>
<gene>
    <name evidence="9" type="ORF">C8J26_0098</name>
</gene>
<evidence type="ECO:0000313" key="10">
    <source>
        <dbReference type="Proteomes" id="UP000244189"/>
    </source>
</evidence>
<keyword evidence="3 7" id="KW-0812">Transmembrane</keyword>
<dbReference type="InterPro" id="IPR036259">
    <property type="entry name" value="MFS_trans_sf"/>
</dbReference>
<feature type="transmembrane region" description="Helical" evidence="7">
    <location>
        <begin position="337"/>
        <end position="362"/>
    </location>
</feature>
<evidence type="ECO:0000256" key="1">
    <source>
        <dbReference type="ARBA" id="ARBA00004141"/>
    </source>
</evidence>
<dbReference type="PROSITE" id="PS50850">
    <property type="entry name" value="MFS"/>
    <property type="match status" value="1"/>
</dbReference>
<dbReference type="GO" id="GO:0005351">
    <property type="term" value="F:carbohydrate:proton symporter activity"/>
    <property type="evidence" value="ECO:0007669"/>
    <property type="project" value="TreeGrafter"/>
</dbReference>
<evidence type="ECO:0000259" key="8">
    <source>
        <dbReference type="PROSITE" id="PS50850"/>
    </source>
</evidence>
<dbReference type="InterPro" id="IPR050360">
    <property type="entry name" value="MFS_Sugar_Transporters"/>
</dbReference>
<feature type="transmembrane region" description="Helical" evidence="7">
    <location>
        <begin position="310"/>
        <end position="331"/>
    </location>
</feature>
<dbReference type="PRINTS" id="PR00171">
    <property type="entry name" value="SUGRTRNSPORT"/>
</dbReference>
<dbReference type="InterPro" id="IPR003663">
    <property type="entry name" value="Sugar/inositol_transpt"/>
</dbReference>
<evidence type="ECO:0000256" key="2">
    <source>
        <dbReference type="ARBA" id="ARBA00010992"/>
    </source>
</evidence>
<proteinExistence type="inferred from homology"/>